<feature type="chain" id="PRO_5009312436" evidence="1">
    <location>
        <begin position="19"/>
        <end position="176"/>
    </location>
</feature>
<organism evidence="2 3">
    <name type="scientific">Steinernema glaseri</name>
    <dbReference type="NCBI Taxonomy" id="37863"/>
    <lineage>
        <taxon>Eukaryota</taxon>
        <taxon>Metazoa</taxon>
        <taxon>Ecdysozoa</taxon>
        <taxon>Nematoda</taxon>
        <taxon>Chromadorea</taxon>
        <taxon>Rhabditida</taxon>
        <taxon>Tylenchina</taxon>
        <taxon>Panagrolaimomorpha</taxon>
        <taxon>Strongyloidoidea</taxon>
        <taxon>Steinernematidae</taxon>
        <taxon>Steinernema</taxon>
    </lineage>
</organism>
<feature type="signal peptide" evidence="1">
    <location>
        <begin position="1"/>
        <end position="18"/>
    </location>
</feature>
<evidence type="ECO:0000313" key="3">
    <source>
        <dbReference type="WBParaSite" id="L893_g1799.t1"/>
    </source>
</evidence>
<dbReference type="WBParaSite" id="L893_g1799.t1">
    <property type="protein sequence ID" value="L893_g1799.t1"/>
    <property type="gene ID" value="L893_g1799"/>
</dbReference>
<reference evidence="3" key="1">
    <citation type="submission" date="2016-11" db="UniProtKB">
        <authorList>
            <consortium name="WormBaseParasite"/>
        </authorList>
    </citation>
    <scope>IDENTIFICATION</scope>
</reference>
<dbReference type="AlphaFoldDB" id="A0A1I7YMR5"/>
<name>A0A1I7YMR5_9BILA</name>
<keyword evidence="2" id="KW-1185">Reference proteome</keyword>
<dbReference type="Gene3D" id="1.20.120.1100">
    <property type="match status" value="1"/>
</dbReference>
<protein>
    <submittedName>
        <fullName evidence="3">DUF148 domain-containing protein</fullName>
    </submittedName>
</protein>
<proteinExistence type="predicted"/>
<evidence type="ECO:0000256" key="1">
    <source>
        <dbReference type="SAM" id="SignalP"/>
    </source>
</evidence>
<sequence length="176" mass="20037">MAPSFFLLLLLCTASCRALPGLPLTGIFQPIDEIEFYEKLSDREKGQFNETAERFVSQVEAGLTADFHEFVLLAKTKYAALYEKLLLLEGQLKTHVDALPASVQKFVHVRREEVTRWFEFGTLNTTAVARTMELTARDIAAMDMEERGFAFGFFPSMQIILENWDFKASVAPHDYT</sequence>
<keyword evidence="1" id="KW-0732">Signal</keyword>
<accession>A0A1I7YMR5</accession>
<evidence type="ECO:0000313" key="2">
    <source>
        <dbReference type="Proteomes" id="UP000095287"/>
    </source>
</evidence>
<dbReference type="Proteomes" id="UP000095287">
    <property type="component" value="Unplaced"/>
</dbReference>